<proteinExistence type="inferred from homology"/>
<accession>A0ABQ6H0J3</accession>
<keyword evidence="2" id="KW-0819">tRNA processing</keyword>
<name>A0ABQ6H0J3_9GAMM</name>
<evidence type="ECO:0000313" key="12">
    <source>
        <dbReference type="Proteomes" id="UP001157133"/>
    </source>
</evidence>
<evidence type="ECO:0000256" key="4">
    <source>
        <dbReference type="ARBA" id="ARBA00022723"/>
    </source>
</evidence>
<evidence type="ECO:0000256" key="6">
    <source>
        <dbReference type="ARBA" id="ARBA00022840"/>
    </source>
</evidence>
<keyword evidence="3" id="KW-0548">Nucleotidyltransferase</keyword>
<comment type="similarity">
    <text evidence="9">Belongs to the tRNA nucleotidyltransferase/poly(A) polymerase family.</text>
</comment>
<keyword evidence="12" id="KW-1185">Reference proteome</keyword>
<dbReference type="Gene3D" id="3.30.460.10">
    <property type="entry name" value="Beta Polymerase, domain 2"/>
    <property type="match status" value="1"/>
</dbReference>
<organism evidence="11 12">
    <name type="scientific">Thalassotalea eurytherma</name>
    <dbReference type="NCBI Taxonomy" id="1144278"/>
    <lineage>
        <taxon>Bacteria</taxon>
        <taxon>Pseudomonadati</taxon>
        <taxon>Pseudomonadota</taxon>
        <taxon>Gammaproteobacteria</taxon>
        <taxon>Alteromonadales</taxon>
        <taxon>Colwelliaceae</taxon>
        <taxon>Thalassotalea</taxon>
    </lineage>
</organism>
<dbReference type="PANTHER" id="PTHR47545:SF1">
    <property type="entry name" value="MULTIFUNCTIONAL CCA PROTEIN"/>
    <property type="match status" value="1"/>
</dbReference>
<comment type="caution">
    <text evidence="11">The sequence shown here is derived from an EMBL/GenBank/DDBJ whole genome shotgun (WGS) entry which is preliminary data.</text>
</comment>
<dbReference type="PANTHER" id="PTHR47545">
    <property type="entry name" value="MULTIFUNCTIONAL CCA PROTEIN"/>
    <property type="match status" value="1"/>
</dbReference>
<dbReference type="InterPro" id="IPR002646">
    <property type="entry name" value="PolA_pol_head_dom"/>
</dbReference>
<keyword evidence="7" id="KW-0460">Magnesium</keyword>
<evidence type="ECO:0000313" key="11">
    <source>
        <dbReference type="EMBL" id="GLX81718.1"/>
    </source>
</evidence>
<evidence type="ECO:0000256" key="1">
    <source>
        <dbReference type="ARBA" id="ARBA00022679"/>
    </source>
</evidence>
<keyword evidence="4" id="KW-0479">Metal-binding</keyword>
<reference evidence="11 12" key="1">
    <citation type="submission" date="2023-03" db="EMBL/GenBank/DDBJ databases">
        <title>Draft genome sequence of Thalassotalea eurytherma JCM 18482T.</title>
        <authorList>
            <person name="Sawabe T."/>
        </authorList>
    </citation>
    <scope>NUCLEOTIDE SEQUENCE [LARGE SCALE GENOMIC DNA]</scope>
    <source>
        <strain evidence="11 12">JCM 18482</strain>
    </source>
</reference>
<dbReference type="InterPro" id="IPR043519">
    <property type="entry name" value="NT_sf"/>
</dbReference>
<dbReference type="EMBL" id="BSSU01000005">
    <property type="protein sequence ID" value="GLX81718.1"/>
    <property type="molecule type" value="Genomic_DNA"/>
</dbReference>
<keyword evidence="8 9" id="KW-0694">RNA-binding</keyword>
<evidence type="ECO:0000256" key="3">
    <source>
        <dbReference type="ARBA" id="ARBA00022695"/>
    </source>
</evidence>
<evidence type="ECO:0000256" key="8">
    <source>
        <dbReference type="ARBA" id="ARBA00022884"/>
    </source>
</evidence>
<feature type="domain" description="Poly A polymerase head" evidence="10">
    <location>
        <begin position="6"/>
        <end position="37"/>
    </location>
</feature>
<dbReference type="Pfam" id="PF01743">
    <property type="entry name" value="PolyA_pol"/>
    <property type="match status" value="1"/>
</dbReference>
<dbReference type="Proteomes" id="UP001157133">
    <property type="component" value="Unassembled WGS sequence"/>
</dbReference>
<gene>
    <name evidence="11" type="ORF">theurythT_11700</name>
</gene>
<dbReference type="SUPFAM" id="SSF81301">
    <property type="entry name" value="Nucleotidyltransferase"/>
    <property type="match status" value="1"/>
</dbReference>
<evidence type="ECO:0000256" key="9">
    <source>
        <dbReference type="RuleBase" id="RU003953"/>
    </source>
</evidence>
<evidence type="ECO:0000256" key="5">
    <source>
        <dbReference type="ARBA" id="ARBA00022741"/>
    </source>
</evidence>
<evidence type="ECO:0000259" key="10">
    <source>
        <dbReference type="Pfam" id="PF01743"/>
    </source>
</evidence>
<keyword evidence="1 9" id="KW-0808">Transferase</keyword>
<evidence type="ECO:0000256" key="7">
    <source>
        <dbReference type="ARBA" id="ARBA00022842"/>
    </source>
</evidence>
<evidence type="ECO:0000256" key="2">
    <source>
        <dbReference type="ARBA" id="ARBA00022694"/>
    </source>
</evidence>
<sequence>MTVLNTYLVGGAVRDELLNRKVVERDYVVVGATQEQMLSLGYEPVGKDFPVFLHPKTKDEQYYT</sequence>
<keyword evidence="5" id="KW-0547">Nucleotide-binding</keyword>
<protein>
    <recommendedName>
        <fullName evidence="10">Poly A polymerase head domain-containing protein</fullName>
    </recommendedName>
</protein>
<keyword evidence="6" id="KW-0067">ATP-binding</keyword>
<dbReference type="InterPro" id="IPR050124">
    <property type="entry name" value="tRNA_CCA-adding_enzyme"/>
</dbReference>